<dbReference type="PROSITE" id="PS50878">
    <property type="entry name" value="RT_POL"/>
    <property type="match status" value="1"/>
</dbReference>
<dbReference type="Gene3D" id="3.60.10.10">
    <property type="entry name" value="Endonuclease/exonuclease/phosphatase"/>
    <property type="match status" value="1"/>
</dbReference>
<name>A0ABM0LWN2_SACKO</name>
<feature type="non-terminal residue" evidence="3">
    <location>
        <position position="904"/>
    </location>
</feature>
<dbReference type="InterPro" id="IPR000477">
    <property type="entry name" value="RT_dom"/>
</dbReference>
<dbReference type="SUPFAM" id="SSF56672">
    <property type="entry name" value="DNA/RNA polymerases"/>
    <property type="match status" value="1"/>
</dbReference>
<evidence type="ECO:0000259" key="1">
    <source>
        <dbReference type="PROSITE" id="PS50878"/>
    </source>
</evidence>
<dbReference type="Pfam" id="PF00078">
    <property type="entry name" value="RVT_1"/>
    <property type="match status" value="1"/>
</dbReference>
<dbReference type="InterPro" id="IPR036691">
    <property type="entry name" value="Endo/exonu/phosph_ase_sf"/>
</dbReference>
<feature type="non-terminal residue" evidence="3">
    <location>
        <position position="1"/>
    </location>
</feature>
<accession>A0ABM0LWN2</accession>
<dbReference type="PANTHER" id="PTHR19446">
    <property type="entry name" value="REVERSE TRANSCRIPTASES"/>
    <property type="match status" value="1"/>
</dbReference>
<feature type="domain" description="Reverse transcriptase" evidence="1">
    <location>
        <begin position="523"/>
        <end position="798"/>
    </location>
</feature>
<evidence type="ECO:0000313" key="3">
    <source>
        <dbReference type="RefSeq" id="XP_006812173.1"/>
    </source>
</evidence>
<dbReference type="SUPFAM" id="SSF56219">
    <property type="entry name" value="DNase I-like"/>
    <property type="match status" value="1"/>
</dbReference>
<gene>
    <name evidence="3" type="primary">LOC102802248</name>
</gene>
<dbReference type="CDD" id="cd01650">
    <property type="entry name" value="RT_nLTR_like"/>
    <property type="match status" value="1"/>
</dbReference>
<dbReference type="InterPro" id="IPR043502">
    <property type="entry name" value="DNA/RNA_pol_sf"/>
</dbReference>
<dbReference type="GeneID" id="102802248"/>
<evidence type="ECO:0000313" key="2">
    <source>
        <dbReference type="Proteomes" id="UP000694865"/>
    </source>
</evidence>
<dbReference type="RefSeq" id="XP_006812173.1">
    <property type="nucleotide sequence ID" value="XM_006812110.1"/>
</dbReference>
<dbReference type="InterPro" id="IPR043128">
    <property type="entry name" value="Rev_trsase/Diguanyl_cyclase"/>
</dbReference>
<proteinExistence type="predicted"/>
<keyword evidence="2" id="KW-1185">Reference proteome</keyword>
<dbReference type="Gene3D" id="3.30.70.270">
    <property type="match status" value="1"/>
</dbReference>
<protein>
    <submittedName>
        <fullName evidence="3">RNA-directed DNA polymerase from mobile element jockey-like</fullName>
    </submittedName>
</protein>
<organism evidence="2 3">
    <name type="scientific">Saccoglossus kowalevskii</name>
    <name type="common">Acorn worm</name>
    <dbReference type="NCBI Taxonomy" id="10224"/>
    <lineage>
        <taxon>Eukaryota</taxon>
        <taxon>Metazoa</taxon>
        <taxon>Hemichordata</taxon>
        <taxon>Enteropneusta</taxon>
        <taxon>Harrimaniidae</taxon>
        <taxon>Saccoglossus</taxon>
    </lineage>
</organism>
<sequence length="904" mass="105041">TWLDSTTTDLLPTPKEYFIHHKLRKKHKKAWKSSGGISVYIKNKIKEGVSILPSTNEYTVWCRLNKDFFNQQNDIYLCNVYIPPSGSSYYDTQETDPYQILNQEINQYKQKGSILLQGDFNARTANLTDYIEDDDKDNNLLPIPNYYVSDIHAKQRHNMDKRKNNFGEELINICKTQQLLILNGRTIGDSSGQLTCYEWNGASTVDYTIIDQTLIQNVMNFKVNPLLPGLDHCQISTTIKLHIPIYKETHTNINNTLPLMPGHYKWSTENKEIYKIYLQIGEGQHIINNFIKKDYSNHSSQDIATDFQEMIDKIAKNCLITKSKPRKIKKTHASKKKNNDRQCNIMKKELINISKQMRKDPYNTGIRTQYHMKKKIFKKYVKQLKQQKWITFQNKINILNETTTQQELWQTIHDYTKQNIKNNGSKHVSEKPYTEWINHFKSISTNSNTSKIRQEEINTALRNIENMKKTNEYLNKKITLHEITTVLRKLKNRKSSGIDGIPPEMLKYGSPLLSQALQLLYNHVLTTEDYPQLWNINTTTPIHKKGNALDPSNYRGISTSSNIGKIFAIILNTRLINFLEKQNIIHKNQAGFRKGHKTIDHILTIHTLIKKYQSRNKNLYACFIDLKKCFDIVWQDGLLYKLHKHNISGPMYNIIKDMYSSMQFQNKLDGKISPLFQLENGVKQGCPLSPTLFNVFINELSEDLNLNTDHMPKLNNKAISNLMYADDIALLSKSKSGLQANINSLQQYTEKWGLTVNTEKTKTTMFTKNGHKSENTFFTYNKTILQKTNQFTYLGININSNGTMTKTTQILADKAKKAERNLSTIYPKNKNNIRLKTKLFDTIQQPILLYDSEIWGIHINIQQWDHTDTEKCHLRLCRQILSLNNKSSNIGCRMELGRLPLLSL</sequence>
<reference evidence="3" key="1">
    <citation type="submission" date="2025-08" db="UniProtKB">
        <authorList>
            <consortium name="RefSeq"/>
        </authorList>
    </citation>
    <scope>IDENTIFICATION</scope>
    <source>
        <tissue evidence="3">Testes</tissue>
    </source>
</reference>
<dbReference type="Proteomes" id="UP000694865">
    <property type="component" value="Unplaced"/>
</dbReference>